<dbReference type="Proteomes" id="UP001595724">
    <property type="component" value="Unassembled WGS sequence"/>
</dbReference>
<dbReference type="InterPro" id="IPR004360">
    <property type="entry name" value="Glyas_Fos-R_dOase_dom"/>
</dbReference>
<evidence type="ECO:0000313" key="2">
    <source>
        <dbReference type="EMBL" id="MFC3661305.1"/>
    </source>
</evidence>
<name>A0ABV7UWF6_9GAMM</name>
<protein>
    <submittedName>
        <fullName evidence="2">VOC family protein</fullName>
    </submittedName>
</protein>
<evidence type="ECO:0000313" key="3">
    <source>
        <dbReference type="Proteomes" id="UP001595724"/>
    </source>
</evidence>
<reference evidence="3" key="1">
    <citation type="journal article" date="2019" name="Int. J. Syst. Evol. Microbiol.">
        <title>The Global Catalogue of Microorganisms (GCM) 10K type strain sequencing project: providing services to taxonomists for standard genome sequencing and annotation.</title>
        <authorList>
            <consortium name="The Broad Institute Genomics Platform"/>
            <consortium name="The Broad Institute Genome Sequencing Center for Infectious Disease"/>
            <person name="Wu L."/>
            <person name="Ma J."/>
        </authorList>
    </citation>
    <scope>NUCLEOTIDE SEQUENCE [LARGE SCALE GENOMIC DNA]</scope>
    <source>
        <strain evidence="3">KCTC 42211</strain>
    </source>
</reference>
<dbReference type="RefSeq" id="WP_386712479.1">
    <property type="nucleotide sequence ID" value="NZ_JBHRYF010000014.1"/>
</dbReference>
<dbReference type="InterPro" id="IPR029068">
    <property type="entry name" value="Glyas_Bleomycin-R_OHBP_Dase"/>
</dbReference>
<proteinExistence type="predicted"/>
<evidence type="ECO:0000259" key="1">
    <source>
        <dbReference type="PROSITE" id="PS51819"/>
    </source>
</evidence>
<dbReference type="EMBL" id="JBHRYF010000014">
    <property type="protein sequence ID" value="MFC3661305.1"/>
    <property type="molecule type" value="Genomic_DNA"/>
</dbReference>
<dbReference type="Gene3D" id="3.30.720.120">
    <property type="match status" value="1"/>
</dbReference>
<keyword evidence="3" id="KW-1185">Reference proteome</keyword>
<dbReference type="PANTHER" id="PTHR34109:SF1">
    <property type="entry name" value="VOC DOMAIN-CONTAINING PROTEIN"/>
    <property type="match status" value="1"/>
</dbReference>
<dbReference type="Gene3D" id="3.30.720.110">
    <property type="match status" value="1"/>
</dbReference>
<feature type="domain" description="VOC" evidence="1">
    <location>
        <begin position="8"/>
        <end position="136"/>
    </location>
</feature>
<comment type="caution">
    <text evidence="2">The sequence shown here is derived from an EMBL/GenBank/DDBJ whole genome shotgun (WGS) entry which is preliminary data.</text>
</comment>
<organism evidence="2 3">
    <name type="scientific">Luteimonas notoginsengisoli</name>
    <dbReference type="NCBI Taxonomy" id="1578200"/>
    <lineage>
        <taxon>Bacteria</taxon>
        <taxon>Pseudomonadati</taxon>
        <taxon>Pseudomonadota</taxon>
        <taxon>Gammaproteobacteria</taxon>
        <taxon>Lysobacterales</taxon>
        <taxon>Lysobacteraceae</taxon>
        <taxon>Luteimonas</taxon>
    </lineage>
</organism>
<dbReference type="PANTHER" id="PTHR34109">
    <property type="entry name" value="BNAUNNG04460D PROTEIN-RELATED"/>
    <property type="match status" value="1"/>
</dbReference>
<dbReference type="SUPFAM" id="SSF54593">
    <property type="entry name" value="Glyoxalase/Bleomycin resistance protein/Dihydroxybiphenyl dioxygenase"/>
    <property type="match status" value="1"/>
</dbReference>
<dbReference type="PROSITE" id="PS51819">
    <property type="entry name" value="VOC"/>
    <property type="match status" value="1"/>
</dbReference>
<sequence>MTHAADTTATIIPCLRYRDALAAIDWLCRAFGFEKQAVYADGDTVHHAQLTFGNGMVMLGSADNASEWGRQIVQPEEIGMRDTQSPCVVVRDADAHYAQAKAAGATIVMDIADQDYGGRGYSCRDIEGHLWWFGSYDPWKDHA</sequence>
<accession>A0ABV7UWF6</accession>
<dbReference type="Pfam" id="PF00903">
    <property type="entry name" value="Glyoxalase"/>
    <property type="match status" value="1"/>
</dbReference>
<gene>
    <name evidence="2" type="ORF">ACFOM9_14680</name>
</gene>
<dbReference type="InterPro" id="IPR037523">
    <property type="entry name" value="VOC_core"/>
</dbReference>